<evidence type="ECO:0000313" key="2">
    <source>
        <dbReference type="EMBL" id="RIJ21339.1"/>
    </source>
</evidence>
<protein>
    <recommendedName>
        <fullName evidence="4">YbjN domain-containing protein</fullName>
    </recommendedName>
</protein>
<feature type="chain" id="PRO_5017393416" description="YbjN domain-containing protein" evidence="1">
    <location>
        <begin position="22"/>
        <end position="152"/>
    </location>
</feature>
<name>A0A399QV10_9PROT</name>
<organism evidence="2 3">
    <name type="scientific">Henriciella barbarensis</name>
    <dbReference type="NCBI Taxonomy" id="86342"/>
    <lineage>
        <taxon>Bacteria</taxon>
        <taxon>Pseudomonadati</taxon>
        <taxon>Pseudomonadota</taxon>
        <taxon>Alphaproteobacteria</taxon>
        <taxon>Hyphomonadales</taxon>
        <taxon>Hyphomonadaceae</taxon>
        <taxon>Henriciella</taxon>
    </lineage>
</organism>
<dbReference type="InterPro" id="IPR019660">
    <property type="entry name" value="Put_sensory_transdc_reg_YbjN"/>
</dbReference>
<gene>
    <name evidence="2" type="ORF">D1224_13555</name>
</gene>
<evidence type="ECO:0000256" key="1">
    <source>
        <dbReference type="SAM" id="SignalP"/>
    </source>
</evidence>
<reference evidence="2 3" key="1">
    <citation type="submission" date="2018-08" db="EMBL/GenBank/DDBJ databases">
        <title>Henriciella mobilis sp. nov., isolated from seawater.</title>
        <authorList>
            <person name="Cheng H."/>
            <person name="Wu Y.-H."/>
            <person name="Xu X.-W."/>
            <person name="Guo L.-L."/>
        </authorList>
    </citation>
    <scope>NUCLEOTIDE SEQUENCE [LARGE SCALE GENOMIC DNA]</scope>
    <source>
        <strain evidence="2 3">CCUG66934</strain>
    </source>
</reference>
<accession>A0A399QV10</accession>
<dbReference type="AlphaFoldDB" id="A0A399QV10"/>
<sequence>MKPVYAIAATLAFAGAASAQATVQSVSLDDLERFATDAGHEVVAFGETTENSLRAETPNGLSYYMEGTACDEGACRGIIMSSRFEATDAVTLDKVNKANLERAAVSVWRLQDSVGVSRYVILDGGMSEANIKINLDNFLAIVPGVADDFFGQ</sequence>
<proteinExistence type="predicted"/>
<dbReference type="OrthoDB" id="7619699at2"/>
<evidence type="ECO:0008006" key="4">
    <source>
        <dbReference type="Google" id="ProtNLM"/>
    </source>
</evidence>
<dbReference type="EMBL" id="QWGB01000009">
    <property type="protein sequence ID" value="RIJ21339.1"/>
    <property type="molecule type" value="Genomic_DNA"/>
</dbReference>
<dbReference type="Proteomes" id="UP000265431">
    <property type="component" value="Unassembled WGS sequence"/>
</dbReference>
<comment type="caution">
    <text evidence="2">The sequence shown here is derived from an EMBL/GenBank/DDBJ whole genome shotgun (WGS) entry which is preliminary data.</text>
</comment>
<keyword evidence="3" id="KW-1185">Reference proteome</keyword>
<dbReference type="CDD" id="cd17511">
    <property type="entry name" value="YbjN_AmyR-like"/>
    <property type="match status" value="1"/>
</dbReference>
<dbReference type="Pfam" id="PF10722">
    <property type="entry name" value="YbjN"/>
    <property type="match status" value="1"/>
</dbReference>
<evidence type="ECO:0000313" key="3">
    <source>
        <dbReference type="Proteomes" id="UP000265431"/>
    </source>
</evidence>
<dbReference type="RefSeq" id="WP_119380491.1">
    <property type="nucleotide sequence ID" value="NZ_QWGB01000009.1"/>
</dbReference>
<feature type="signal peptide" evidence="1">
    <location>
        <begin position="1"/>
        <end position="21"/>
    </location>
</feature>
<keyword evidence="1" id="KW-0732">Signal</keyword>